<organism evidence="5 6">
    <name type="scientific">Balneatrix alpica</name>
    <dbReference type="NCBI Taxonomy" id="75684"/>
    <lineage>
        <taxon>Bacteria</taxon>
        <taxon>Pseudomonadati</taxon>
        <taxon>Pseudomonadota</taxon>
        <taxon>Gammaproteobacteria</taxon>
        <taxon>Oceanospirillales</taxon>
        <taxon>Balneatrichaceae</taxon>
        <taxon>Balneatrix</taxon>
    </lineage>
</organism>
<evidence type="ECO:0000313" key="6">
    <source>
        <dbReference type="Proteomes" id="UP001589628"/>
    </source>
</evidence>
<keyword evidence="3" id="KW-0812">Transmembrane</keyword>
<dbReference type="SMART" id="SM00267">
    <property type="entry name" value="GGDEF"/>
    <property type="match status" value="1"/>
</dbReference>
<keyword evidence="3" id="KW-0472">Membrane</keyword>
<evidence type="ECO:0000313" key="5">
    <source>
        <dbReference type="EMBL" id="MFB9886962.1"/>
    </source>
</evidence>
<keyword evidence="3" id="KW-1133">Transmembrane helix</keyword>
<dbReference type="GO" id="GO:0052621">
    <property type="term" value="F:diguanylate cyclase activity"/>
    <property type="evidence" value="ECO:0007669"/>
    <property type="project" value="UniProtKB-EC"/>
</dbReference>
<gene>
    <name evidence="5" type="ORF">ACFFLH_11095</name>
</gene>
<sequence length="386" mass="42381">MELDIRTLAFVTTLFSALFALGLITVFWAQRHAGIAGVGMAALACSSIALGFFLLGLRHLIPHFFSILLANGLLFLGGHLLLEMAVRLANIEPLRWRYAGLTLIGVGLVLFAYFTYGNENVVARIVVISLALGAFTAMAAWLLWQHGGDLAQRCLASILVLFAAFMLLRVIWTLAGEGIQDFMSAGLMQALAFLTMISLVAGVSFTVVWVVSSRLQKKLNQLERVDVLTGTLHRAVIQQITERLIEQRNRTALVYCDINSFAELNLVYGNATGDAVLAKVGQTLSSCLQASEYIGRLGDDKFLVVLPNASETQAQLRAQQLQQSIVAMNYHAGSQPVSVSIRAALLIVTEKHSWPQLIMRLEEASRLHKQAERAQSQVQWVEMDNG</sequence>
<keyword evidence="5" id="KW-0808">Transferase</keyword>
<dbReference type="EMBL" id="JBHLZN010000003">
    <property type="protein sequence ID" value="MFB9886962.1"/>
    <property type="molecule type" value="Genomic_DNA"/>
</dbReference>
<evidence type="ECO:0000256" key="2">
    <source>
        <dbReference type="ARBA" id="ARBA00034247"/>
    </source>
</evidence>
<feature type="transmembrane region" description="Helical" evidence="3">
    <location>
        <begin position="187"/>
        <end position="211"/>
    </location>
</feature>
<protein>
    <recommendedName>
        <fullName evidence="1">diguanylate cyclase</fullName>
        <ecNumber evidence="1">2.7.7.65</ecNumber>
    </recommendedName>
</protein>
<dbReference type="Pfam" id="PF00990">
    <property type="entry name" value="GGDEF"/>
    <property type="match status" value="1"/>
</dbReference>
<dbReference type="NCBIfam" id="TIGR00254">
    <property type="entry name" value="GGDEF"/>
    <property type="match status" value="1"/>
</dbReference>
<dbReference type="PANTHER" id="PTHR45138">
    <property type="entry name" value="REGULATORY COMPONENTS OF SENSORY TRANSDUCTION SYSTEM"/>
    <property type="match status" value="1"/>
</dbReference>
<proteinExistence type="predicted"/>
<evidence type="ECO:0000256" key="1">
    <source>
        <dbReference type="ARBA" id="ARBA00012528"/>
    </source>
</evidence>
<feature type="transmembrane region" description="Helical" evidence="3">
    <location>
        <begin position="122"/>
        <end position="143"/>
    </location>
</feature>
<feature type="transmembrane region" description="Helical" evidence="3">
    <location>
        <begin position="98"/>
        <end position="116"/>
    </location>
</feature>
<reference evidence="5 6" key="1">
    <citation type="submission" date="2024-09" db="EMBL/GenBank/DDBJ databases">
        <authorList>
            <person name="Sun Q."/>
            <person name="Mori K."/>
        </authorList>
    </citation>
    <scope>NUCLEOTIDE SEQUENCE [LARGE SCALE GENOMIC DNA]</scope>
    <source>
        <strain evidence="5 6">ATCC 51285</strain>
    </source>
</reference>
<feature type="transmembrane region" description="Helical" evidence="3">
    <location>
        <begin position="6"/>
        <end position="28"/>
    </location>
</feature>
<dbReference type="SUPFAM" id="SSF55073">
    <property type="entry name" value="Nucleotide cyclase"/>
    <property type="match status" value="1"/>
</dbReference>
<dbReference type="EC" id="2.7.7.65" evidence="1"/>
<keyword evidence="5" id="KW-0548">Nucleotidyltransferase</keyword>
<feature type="domain" description="GGDEF" evidence="4">
    <location>
        <begin position="249"/>
        <end position="383"/>
    </location>
</feature>
<dbReference type="PANTHER" id="PTHR45138:SF9">
    <property type="entry name" value="DIGUANYLATE CYCLASE DGCM-RELATED"/>
    <property type="match status" value="1"/>
</dbReference>
<dbReference type="InterPro" id="IPR000160">
    <property type="entry name" value="GGDEF_dom"/>
</dbReference>
<dbReference type="InterPro" id="IPR043128">
    <property type="entry name" value="Rev_trsase/Diguanyl_cyclase"/>
</dbReference>
<feature type="transmembrane region" description="Helical" evidence="3">
    <location>
        <begin position="63"/>
        <end position="86"/>
    </location>
</feature>
<dbReference type="RefSeq" id="WP_027312214.1">
    <property type="nucleotide sequence ID" value="NZ_JBHLZN010000003.1"/>
</dbReference>
<accession>A0ABV5ZCE1</accession>
<keyword evidence="6" id="KW-1185">Reference proteome</keyword>
<evidence type="ECO:0000256" key="3">
    <source>
        <dbReference type="SAM" id="Phobius"/>
    </source>
</evidence>
<dbReference type="InterPro" id="IPR029787">
    <property type="entry name" value="Nucleotide_cyclase"/>
</dbReference>
<name>A0ABV5ZCE1_9GAMM</name>
<comment type="caution">
    <text evidence="5">The sequence shown here is derived from an EMBL/GenBank/DDBJ whole genome shotgun (WGS) entry which is preliminary data.</text>
</comment>
<dbReference type="InterPro" id="IPR050469">
    <property type="entry name" value="Diguanylate_Cyclase"/>
</dbReference>
<dbReference type="Proteomes" id="UP001589628">
    <property type="component" value="Unassembled WGS sequence"/>
</dbReference>
<dbReference type="PROSITE" id="PS50887">
    <property type="entry name" value="GGDEF"/>
    <property type="match status" value="1"/>
</dbReference>
<evidence type="ECO:0000259" key="4">
    <source>
        <dbReference type="PROSITE" id="PS50887"/>
    </source>
</evidence>
<comment type="catalytic activity">
    <reaction evidence="2">
        <text>2 GTP = 3',3'-c-di-GMP + 2 diphosphate</text>
        <dbReference type="Rhea" id="RHEA:24898"/>
        <dbReference type="ChEBI" id="CHEBI:33019"/>
        <dbReference type="ChEBI" id="CHEBI:37565"/>
        <dbReference type="ChEBI" id="CHEBI:58805"/>
        <dbReference type="EC" id="2.7.7.65"/>
    </reaction>
</comment>
<feature type="transmembrane region" description="Helical" evidence="3">
    <location>
        <begin position="155"/>
        <end position="175"/>
    </location>
</feature>
<feature type="transmembrane region" description="Helical" evidence="3">
    <location>
        <begin position="35"/>
        <end position="57"/>
    </location>
</feature>
<dbReference type="Gene3D" id="3.30.70.270">
    <property type="match status" value="1"/>
</dbReference>